<sequence>MGGIWNGDTLPNDTLRNVAVPVSDGRLVLSVRGSADKGYLLERRRWHIDGHLGIQRISLDNPSALTAFAEWETAFLFPEQHYGPLREAVPRGLHRPKAGKNLVHPTDLADAELVRMLSNAAAQAGLADCVFHAFLLDGTERNVVLHDTLIAGIGPDSALWSQHYSNKALYRSDPVFLQARHHNYQPVAASDLSRGSVSPLADVQSYPAFQSSFFFPARHEAALGILHVGRALPAPAGETVFLDTRSRSDWTALAHDILRYYLANRRAEAVSQLALTQLEHQVLALLVAGVKADEIQTRLAISHSTLRDARQSINHKMGTHDIRVSVNEARSYGLIVPSYFSR</sequence>
<dbReference type="InterPro" id="IPR036388">
    <property type="entry name" value="WH-like_DNA-bd_sf"/>
</dbReference>
<dbReference type="GO" id="GO:0006355">
    <property type="term" value="P:regulation of DNA-templated transcription"/>
    <property type="evidence" value="ECO:0007669"/>
    <property type="project" value="InterPro"/>
</dbReference>
<organism evidence="2 3">
    <name type="scientific">Burkholderia pseudomallei</name>
    <name type="common">Pseudomonas pseudomallei</name>
    <dbReference type="NCBI Taxonomy" id="28450"/>
    <lineage>
        <taxon>Bacteria</taxon>
        <taxon>Pseudomonadati</taxon>
        <taxon>Pseudomonadota</taxon>
        <taxon>Betaproteobacteria</taxon>
        <taxon>Burkholderiales</taxon>
        <taxon>Burkholderiaceae</taxon>
        <taxon>Burkholderia</taxon>
        <taxon>pseudomallei group</taxon>
    </lineage>
</organism>
<dbReference type="Proteomes" id="UP000030475">
    <property type="component" value="Unassembled WGS sequence"/>
</dbReference>
<dbReference type="SMART" id="SM00421">
    <property type="entry name" value="HTH_LUXR"/>
    <property type="match status" value="1"/>
</dbReference>
<comment type="caution">
    <text evidence="2">The sequence shown here is derived from an EMBL/GenBank/DDBJ whole genome shotgun (WGS) entry which is preliminary data.</text>
</comment>
<dbReference type="AlphaFoldDB" id="A0AA40JIV9"/>
<dbReference type="Gene3D" id="1.10.10.10">
    <property type="entry name" value="Winged helix-like DNA-binding domain superfamily/Winged helix DNA-binding domain"/>
    <property type="match status" value="1"/>
</dbReference>
<protein>
    <submittedName>
        <fullName evidence="2">Bacterial regulatory s, luxR family protein</fullName>
    </submittedName>
</protein>
<reference evidence="2 3" key="1">
    <citation type="submission" date="2014-08" db="EMBL/GenBank/DDBJ databases">
        <authorList>
            <person name="Bunnell A."/>
            <person name="Chain P.S."/>
            <person name="Chertkov O."/>
            <person name="Currie B.J."/>
            <person name="Daligault H.E."/>
            <person name="Davenport K.W."/>
            <person name="Davis C."/>
            <person name="Gleasner C.D."/>
            <person name="Johnson S.L."/>
            <person name="Kaestli M."/>
            <person name="Koren S."/>
            <person name="Kunde Y.A."/>
            <person name="Mayo M."/>
            <person name="McMurry K.K."/>
            <person name="Price E.P."/>
            <person name="Reitenga K.G."/>
            <person name="Robison R."/>
            <person name="Rosovitz M.J."/>
            <person name="Sarovich D.S."/>
            <person name="Teshima H."/>
        </authorList>
    </citation>
    <scope>NUCLEOTIDE SEQUENCE [LARGE SCALE GENOMIC DNA]</scope>
    <source>
        <strain evidence="2 3">MSHR44</strain>
    </source>
</reference>
<dbReference type="InterPro" id="IPR016032">
    <property type="entry name" value="Sig_transdc_resp-reg_C-effctor"/>
</dbReference>
<feature type="domain" description="HTH luxR-type" evidence="1">
    <location>
        <begin position="272"/>
        <end position="329"/>
    </location>
</feature>
<evidence type="ECO:0000313" key="2">
    <source>
        <dbReference type="EMBL" id="KGX17061.1"/>
    </source>
</evidence>
<accession>A0AA40JIV9</accession>
<name>A0AA40JIV9_BURPE</name>
<dbReference type="EMBL" id="JQIM01000007">
    <property type="protein sequence ID" value="KGX17061.1"/>
    <property type="molecule type" value="Genomic_DNA"/>
</dbReference>
<gene>
    <name evidence="2" type="ORF">Y036_5971</name>
</gene>
<proteinExistence type="predicted"/>
<dbReference type="RefSeq" id="WP_038740569.1">
    <property type="nucleotide sequence ID" value="NZ_KN323090.1"/>
</dbReference>
<evidence type="ECO:0000259" key="1">
    <source>
        <dbReference type="SMART" id="SM00421"/>
    </source>
</evidence>
<evidence type="ECO:0000313" key="3">
    <source>
        <dbReference type="Proteomes" id="UP000030475"/>
    </source>
</evidence>
<dbReference type="InterPro" id="IPR000792">
    <property type="entry name" value="Tscrpt_reg_LuxR_C"/>
</dbReference>
<dbReference type="Pfam" id="PF00196">
    <property type="entry name" value="GerE"/>
    <property type="match status" value="1"/>
</dbReference>
<dbReference type="SUPFAM" id="SSF46894">
    <property type="entry name" value="C-terminal effector domain of the bipartite response regulators"/>
    <property type="match status" value="1"/>
</dbReference>
<dbReference type="GO" id="GO:0003677">
    <property type="term" value="F:DNA binding"/>
    <property type="evidence" value="ECO:0007669"/>
    <property type="project" value="InterPro"/>
</dbReference>